<keyword evidence="2" id="KW-0813">Transport</keyword>
<dbReference type="PANTHER" id="PTHR32195:SF26">
    <property type="entry name" value="TRYPTOPHAN OR TYROSINE TRANSPORTER PROTEIN"/>
    <property type="match status" value="1"/>
</dbReference>
<evidence type="ECO:0000256" key="4">
    <source>
        <dbReference type="ARBA" id="ARBA00022519"/>
    </source>
</evidence>
<proteinExistence type="predicted"/>
<gene>
    <name evidence="9" type="ORF">PCC6912_65090</name>
</gene>
<evidence type="ECO:0000313" key="9">
    <source>
        <dbReference type="EMBL" id="RUR72151.1"/>
    </source>
</evidence>
<organism evidence="9 10">
    <name type="scientific">Chlorogloeopsis fritschii PCC 6912</name>
    <dbReference type="NCBI Taxonomy" id="211165"/>
    <lineage>
        <taxon>Bacteria</taxon>
        <taxon>Bacillati</taxon>
        <taxon>Cyanobacteriota</taxon>
        <taxon>Cyanophyceae</taxon>
        <taxon>Nostocales</taxon>
        <taxon>Chlorogloeopsidaceae</taxon>
        <taxon>Chlorogloeopsis</taxon>
    </lineage>
</organism>
<dbReference type="GO" id="GO:0003333">
    <property type="term" value="P:amino acid transmembrane transport"/>
    <property type="evidence" value="ECO:0007669"/>
    <property type="project" value="InterPro"/>
</dbReference>
<sequence>MEGDAHKVRQSIIIGSAIALLMFIAWNAVILGSVNSELVKDVYSSKTVFDPLQILRDGGAGEWLGILVSVFSEFAIATSFIRFVYGLLDFFKDIPVCASNNHSTRLPLYGLIIFPPMSLGMLNPSIFFTALDYAGTFCISVLGEILPALMAWKQRQQQKYSQGMNIMLVPGSWATLALVIFVSLSVIFKQILSF</sequence>
<comment type="caution">
    <text evidence="9">The sequence shown here is derived from an EMBL/GenBank/DDBJ whole genome shotgun (WGS) entry which is preliminary data.</text>
</comment>
<keyword evidence="4" id="KW-0997">Cell inner membrane</keyword>
<evidence type="ECO:0000313" key="10">
    <source>
        <dbReference type="Proteomes" id="UP000268857"/>
    </source>
</evidence>
<dbReference type="Proteomes" id="UP000268857">
    <property type="component" value="Unassembled WGS sequence"/>
</dbReference>
<keyword evidence="3" id="KW-1003">Cell membrane</keyword>
<keyword evidence="10" id="KW-1185">Reference proteome</keyword>
<protein>
    <submittedName>
        <fullName evidence="9">Uncharacterized protein</fullName>
    </submittedName>
</protein>
<name>A0A433MW38_CHLFR</name>
<comment type="subcellular location">
    <subcellularLocation>
        <location evidence="1">Cell inner membrane</location>
        <topology evidence="1">Multi-pass membrane protein</topology>
    </subcellularLocation>
</comment>
<feature type="transmembrane region" description="Helical" evidence="8">
    <location>
        <begin position="12"/>
        <end position="34"/>
    </location>
</feature>
<dbReference type="RefSeq" id="WP_016872860.1">
    <property type="nucleotide sequence ID" value="NZ_CP170746.1"/>
</dbReference>
<evidence type="ECO:0000256" key="8">
    <source>
        <dbReference type="SAM" id="Phobius"/>
    </source>
</evidence>
<evidence type="ECO:0000256" key="1">
    <source>
        <dbReference type="ARBA" id="ARBA00004429"/>
    </source>
</evidence>
<evidence type="ECO:0000256" key="5">
    <source>
        <dbReference type="ARBA" id="ARBA00022692"/>
    </source>
</evidence>
<evidence type="ECO:0000256" key="7">
    <source>
        <dbReference type="ARBA" id="ARBA00023136"/>
    </source>
</evidence>
<evidence type="ECO:0000256" key="3">
    <source>
        <dbReference type="ARBA" id="ARBA00022475"/>
    </source>
</evidence>
<feature type="transmembrane region" description="Helical" evidence="8">
    <location>
        <begin position="63"/>
        <end position="85"/>
    </location>
</feature>
<evidence type="ECO:0000256" key="6">
    <source>
        <dbReference type="ARBA" id="ARBA00022989"/>
    </source>
</evidence>
<dbReference type="STRING" id="211165.GCA_000317285_00283"/>
<dbReference type="AlphaFoldDB" id="A0A433MW38"/>
<dbReference type="Pfam" id="PF03222">
    <property type="entry name" value="Trp_Tyr_perm"/>
    <property type="match status" value="1"/>
</dbReference>
<dbReference type="EMBL" id="RSCJ01000057">
    <property type="protein sequence ID" value="RUR72151.1"/>
    <property type="molecule type" value="Genomic_DNA"/>
</dbReference>
<feature type="transmembrane region" description="Helical" evidence="8">
    <location>
        <begin position="106"/>
        <end position="127"/>
    </location>
</feature>
<dbReference type="PANTHER" id="PTHR32195">
    <property type="entry name" value="OS07G0662800 PROTEIN"/>
    <property type="match status" value="1"/>
</dbReference>
<reference evidence="9 10" key="1">
    <citation type="journal article" date="2019" name="Genome Biol. Evol.">
        <title>Day and night: Metabolic profiles and evolutionary relationships of six axenic non-marine cyanobacteria.</title>
        <authorList>
            <person name="Will S.E."/>
            <person name="Henke P."/>
            <person name="Boedeker C."/>
            <person name="Huang S."/>
            <person name="Brinkmann H."/>
            <person name="Rohde M."/>
            <person name="Jarek M."/>
            <person name="Friedl T."/>
            <person name="Seufert S."/>
            <person name="Schumacher M."/>
            <person name="Overmann J."/>
            <person name="Neumann-Schaal M."/>
            <person name="Petersen J."/>
        </authorList>
    </citation>
    <scope>NUCLEOTIDE SEQUENCE [LARGE SCALE GENOMIC DNA]</scope>
    <source>
        <strain evidence="9 10">PCC 6912</strain>
    </source>
</reference>
<feature type="transmembrane region" description="Helical" evidence="8">
    <location>
        <begin position="133"/>
        <end position="152"/>
    </location>
</feature>
<dbReference type="GO" id="GO:0005886">
    <property type="term" value="C:plasma membrane"/>
    <property type="evidence" value="ECO:0007669"/>
    <property type="project" value="UniProtKB-SubCell"/>
</dbReference>
<accession>A0A433MW38</accession>
<feature type="transmembrane region" description="Helical" evidence="8">
    <location>
        <begin position="164"/>
        <end position="188"/>
    </location>
</feature>
<keyword evidence="5 8" id="KW-0812">Transmembrane</keyword>
<keyword evidence="7 8" id="KW-0472">Membrane</keyword>
<evidence type="ECO:0000256" key="2">
    <source>
        <dbReference type="ARBA" id="ARBA00022448"/>
    </source>
</evidence>
<keyword evidence="6 8" id="KW-1133">Transmembrane helix</keyword>
<dbReference type="InterPro" id="IPR018227">
    <property type="entry name" value="Amino_acid_transport_2"/>
</dbReference>